<dbReference type="RefSeq" id="WP_121935607.1">
    <property type="nucleotide sequence ID" value="NZ_RDOJ01000023.1"/>
</dbReference>
<organism evidence="2 3">
    <name type="scientific">Faecalibacter macacae</name>
    <dbReference type="NCBI Taxonomy" id="1859289"/>
    <lineage>
        <taxon>Bacteria</taxon>
        <taxon>Pseudomonadati</taxon>
        <taxon>Bacteroidota</taxon>
        <taxon>Flavobacteriia</taxon>
        <taxon>Flavobacteriales</taxon>
        <taxon>Weeksellaceae</taxon>
        <taxon>Faecalibacter</taxon>
    </lineage>
</organism>
<reference evidence="2 3" key="1">
    <citation type="submission" date="2018-10" db="EMBL/GenBank/DDBJ databases">
        <authorList>
            <person name="Chen X."/>
        </authorList>
    </citation>
    <scope>NUCLEOTIDE SEQUENCE [LARGE SCALE GENOMIC DNA]</scope>
    <source>
        <strain evidence="2 3">YIM 102668</strain>
    </source>
</reference>
<dbReference type="EMBL" id="RDOJ01000023">
    <property type="protein sequence ID" value="RLZ06683.1"/>
    <property type="molecule type" value="Genomic_DNA"/>
</dbReference>
<evidence type="ECO:0000313" key="2">
    <source>
        <dbReference type="EMBL" id="RLZ06683.1"/>
    </source>
</evidence>
<name>A0A3L9M2E6_9FLAO</name>
<evidence type="ECO:0000313" key="3">
    <source>
        <dbReference type="Proteomes" id="UP000275348"/>
    </source>
</evidence>
<keyword evidence="3" id="KW-1185">Reference proteome</keyword>
<comment type="caution">
    <text evidence="2">The sequence shown here is derived from an EMBL/GenBank/DDBJ whole genome shotgun (WGS) entry which is preliminary data.</text>
</comment>
<dbReference type="Pfam" id="PF18935">
    <property type="entry name" value="DUF5683"/>
    <property type="match status" value="1"/>
</dbReference>
<dbReference type="InterPro" id="IPR043738">
    <property type="entry name" value="DUF5683"/>
</dbReference>
<feature type="domain" description="DUF5683" evidence="1">
    <location>
        <begin position="45"/>
        <end position="188"/>
    </location>
</feature>
<dbReference type="AlphaFoldDB" id="A0A3L9M2E6"/>
<accession>A0A3L9M2E6</accession>
<protein>
    <recommendedName>
        <fullName evidence="1">DUF5683 domain-containing protein</fullName>
    </recommendedName>
</protein>
<dbReference type="Proteomes" id="UP000275348">
    <property type="component" value="Unassembled WGS sequence"/>
</dbReference>
<evidence type="ECO:0000259" key="1">
    <source>
        <dbReference type="Pfam" id="PF18935"/>
    </source>
</evidence>
<proteinExistence type="predicted"/>
<sequence>MKTKILILSFIFLSQFGYGQQIITDEIVVDTVQTDSINNFTLKDKSPIKASLYSAVLPGAGQLYNKKWWKAPIALGLVGTGIGFTAYYNGLQNKFRSAYIAELEGRQHEYSGILNAEQLAVYQDEYKRNRDYSMALTILAYVLNIVDATVDAHLFSIKNDPDFTWKPVIIQDQYTYQPVMGLNLNFKF</sequence>
<dbReference type="OrthoDB" id="9813910at2"/>
<gene>
    <name evidence="2" type="ORF">EAH69_12805</name>
</gene>